<dbReference type="eggNOG" id="arCOG04318">
    <property type="taxonomic scope" value="Archaea"/>
</dbReference>
<dbReference type="CDD" id="cd14820">
    <property type="entry name" value="TRAX"/>
    <property type="match status" value="1"/>
</dbReference>
<dbReference type="SUPFAM" id="SSF74784">
    <property type="entry name" value="Translin"/>
    <property type="match status" value="1"/>
</dbReference>
<keyword evidence="1" id="KW-0479">Metal-binding</keyword>
<dbReference type="KEGG" id="ppac:PAP_06995"/>
<dbReference type="RefSeq" id="WP_048165310.1">
    <property type="nucleotide sequence ID" value="NZ_CP006019.1"/>
</dbReference>
<dbReference type="GO" id="GO:0046872">
    <property type="term" value="F:metal ion binding"/>
    <property type="evidence" value="ECO:0007669"/>
    <property type="project" value="UniProtKB-KW"/>
</dbReference>
<dbReference type="OrthoDB" id="26985at2157"/>
<reference evidence="3 4" key="2">
    <citation type="journal article" date="2015" name="Genome Announc.">
        <title>Complete Genome Sequence of Hyperthermophilic Piezophilic Archaeon Palaeococcus pacificus DY20341T, Isolated from Deep-Sea Hydrothermal Sediments.</title>
        <authorList>
            <person name="Zeng X."/>
            <person name="Jebbar M."/>
            <person name="Shao Z."/>
        </authorList>
    </citation>
    <scope>NUCLEOTIDE SEQUENCE [LARGE SCALE GENOMIC DNA]</scope>
    <source>
        <strain evidence="3 4">DY20341</strain>
    </source>
</reference>
<dbReference type="GO" id="GO:0043565">
    <property type="term" value="F:sequence-specific DNA binding"/>
    <property type="evidence" value="ECO:0007669"/>
    <property type="project" value="InterPro"/>
</dbReference>
<feature type="coiled-coil region" evidence="2">
    <location>
        <begin position="132"/>
        <end position="159"/>
    </location>
</feature>
<dbReference type="InterPro" id="IPR002848">
    <property type="entry name" value="Translin_fam"/>
</dbReference>
<dbReference type="InterPro" id="IPR036081">
    <property type="entry name" value="Translin_sf"/>
</dbReference>
<reference evidence="4" key="1">
    <citation type="submission" date="2013-06" db="EMBL/GenBank/DDBJ databases">
        <title>Complete Genome Sequence of Hyperthermophilic Palaeococcus pacificus DY20341T, Isolated from a Deep-Sea Hydrothermal Sediments.</title>
        <authorList>
            <person name="Zeng X."/>
            <person name="Shao Z."/>
        </authorList>
    </citation>
    <scope>NUCLEOTIDE SEQUENCE [LARGE SCALE GENOMIC DNA]</scope>
    <source>
        <strain evidence="4">DY20341</strain>
    </source>
</reference>
<dbReference type="STRING" id="1343739.PAP_06995"/>
<dbReference type="Pfam" id="PF01997">
    <property type="entry name" value="Translin"/>
    <property type="match status" value="1"/>
</dbReference>
<evidence type="ECO:0008006" key="5">
    <source>
        <dbReference type="Google" id="ProtNLM"/>
    </source>
</evidence>
<evidence type="ECO:0000256" key="2">
    <source>
        <dbReference type="SAM" id="Coils"/>
    </source>
</evidence>
<evidence type="ECO:0000313" key="3">
    <source>
        <dbReference type="EMBL" id="AIF69791.1"/>
    </source>
</evidence>
<gene>
    <name evidence="3" type="ORF">PAP_06995</name>
</gene>
<keyword evidence="4" id="KW-1185">Reference proteome</keyword>
<protein>
    <recommendedName>
        <fullName evidence="5">Haloacid dehalogenase</fullName>
    </recommendedName>
</protein>
<dbReference type="AlphaFoldDB" id="A0A075LUH5"/>
<dbReference type="NCBIfam" id="NF011161">
    <property type="entry name" value="PRK14562.1-6"/>
    <property type="match status" value="1"/>
</dbReference>
<feature type="coiled-coil region" evidence="2">
    <location>
        <begin position="10"/>
        <end position="70"/>
    </location>
</feature>
<sequence length="205" mass="24000">MDISKIIGEIIEALDKKDEMREEALRITREIVRLSGDVIKALHRKNFDLAEERLRKAEELVRSLKQLLEAHPDIYYTGYVQTAHQEFVEATLFYCYLKGIEFPSPKELEVPEGDYALGLGDLIGELRRHVLLSILEENLDEAERTYRTMEHIYEEIMRLDYPKGVVNVRQKQDSARKLVERTLEDLTRAKLTKKLEDKIGEVLKR</sequence>
<evidence type="ECO:0000313" key="4">
    <source>
        <dbReference type="Proteomes" id="UP000027981"/>
    </source>
</evidence>
<dbReference type="GeneID" id="24842512"/>
<proteinExistence type="predicted"/>
<feature type="binding site" evidence="1">
    <location>
        <position position="89"/>
    </location>
    <ligand>
        <name>Mg(2+)</name>
        <dbReference type="ChEBI" id="CHEBI:18420"/>
    </ligand>
</feature>
<name>A0A075LUH5_9EURY</name>
<organism evidence="3 4">
    <name type="scientific">Palaeococcus pacificus DY20341</name>
    <dbReference type="NCBI Taxonomy" id="1343739"/>
    <lineage>
        <taxon>Archaea</taxon>
        <taxon>Methanobacteriati</taxon>
        <taxon>Methanobacteriota</taxon>
        <taxon>Thermococci</taxon>
        <taxon>Thermococcales</taxon>
        <taxon>Thermococcaceae</taxon>
        <taxon>Palaeococcus</taxon>
    </lineage>
</organism>
<accession>A0A075LUH5</accession>
<dbReference type="EMBL" id="CP006019">
    <property type="protein sequence ID" value="AIF69791.1"/>
    <property type="molecule type" value="Genomic_DNA"/>
</dbReference>
<dbReference type="HOGENOM" id="CLU_099315_0_0_2"/>
<keyword evidence="1" id="KW-0460">Magnesium</keyword>
<feature type="binding site" evidence="1">
    <location>
        <position position="125"/>
    </location>
    <ligand>
        <name>Mg(2+)</name>
        <dbReference type="ChEBI" id="CHEBI:18420"/>
    </ligand>
</feature>
<keyword evidence="2" id="KW-0175">Coiled coil</keyword>
<dbReference type="Proteomes" id="UP000027981">
    <property type="component" value="Chromosome"/>
</dbReference>
<evidence type="ECO:0000256" key="1">
    <source>
        <dbReference type="PIRSR" id="PIRSR602848-1"/>
    </source>
</evidence>
<dbReference type="Gene3D" id="1.20.58.2140">
    <property type="match status" value="1"/>
</dbReference>
<dbReference type="PANTHER" id="PTHR10741">
    <property type="entry name" value="TRANSLIN AND TRANSLIN ASSOCIATED PROTEIN X"/>
    <property type="match status" value="1"/>
</dbReference>